<proteinExistence type="predicted"/>
<dbReference type="EMBL" id="VFPP01000001">
    <property type="protein sequence ID" value="TQM78919.1"/>
    <property type="molecule type" value="Genomic_DNA"/>
</dbReference>
<evidence type="ECO:0000313" key="3">
    <source>
        <dbReference type="Proteomes" id="UP000316628"/>
    </source>
</evidence>
<protein>
    <submittedName>
        <fullName evidence="2">Uncharacterized protein</fullName>
    </submittedName>
</protein>
<keyword evidence="3" id="KW-1185">Reference proteome</keyword>
<dbReference type="RefSeq" id="WP_141975839.1">
    <property type="nucleotide sequence ID" value="NZ_VFPP01000001.1"/>
</dbReference>
<keyword evidence="1" id="KW-1133">Transmembrane helix</keyword>
<evidence type="ECO:0000313" key="2">
    <source>
        <dbReference type="EMBL" id="TQM78919.1"/>
    </source>
</evidence>
<feature type="transmembrane region" description="Helical" evidence="1">
    <location>
        <begin position="21"/>
        <end position="40"/>
    </location>
</feature>
<name>A0A543J7W9_9PSEU</name>
<evidence type="ECO:0000256" key="1">
    <source>
        <dbReference type="SAM" id="Phobius"/>
    </source>
</evidence>
<feature type="transmembrane region" description="Helical" evidence="1">
    <location>
        <begin position="83"/>
        <end position="109"/>
    </location>
</feature>
<sequence>MDTRSPTARPAHRSPQEHDRVAALASLAVSLVGLPVTAVVDAEVYAAQAARIEAAWSVRSVTDRPRAVRTPRIDHPPLTAESAVAVVAAVAMGSWIALGGAVALGYVLVRSAQARLRSRVPNTLWAAVEPGWRKSP</sequence>
<keyword evidence="1" id="KW-0472">Membrane</keyword>
<organism evidence="2 3">
    <name type="scientific">Saccharothrix saharensis</name>
    <dbReference type="NCBI Taxonomy" id="571190"/>
    <lineage>
        <taxon>Bacteria</taxon>
        <taxon>Bacillati</taxon>
        <taxon>Actinomycetota</taxon>
        <taxon>Actinomycetes</taxon>
        <taxon>Pseudonocardiales</taxon>
        <taxon>Pseudonocardiaceae</taxon>
        <taxon>Saccharothrix</taxon>
    </lineage>
</organism>
<dbReference type="OrthoDB" id="3637369at2"/>
<dbReference type="Proteomes" id="UP000316628">
    <property type="component" value="Unassembled WGS sequence"/>
</dbReference>
<accession>A0A543J7W9</accession>
<keyword evidence="1" id="KW-0812">Transmembrane</keyword>
<dbReference type="AlphaFoldDB" id="A0A543J7W9"/>
<gene>
    <name evidence="2" type="ORF">FHX81_1206</name>
</gene>
<comment type="caution">
    <text evidence="2">The sequence shown here is derived from an EMBL/GenBank/DDBJ whole genome shotgun (WGS) entry which is preliminary data.</text>
</comment>
<reference evidence="2 3" key="1">
    <citation type="submission" date="2019-06" db="EMBL/GenBank/DDBJ databases">
        <title>Sequencing the genomes of 1000 actinobacteria strains.</title>
        <authorList>
            <person name="Klenk H.-P."/>
        </authorList>
    </citation>
    <scope>NUCLEOTIDE SEQUENCE [LARGE SCALE GENOMIC DNA]</scope>
    <source>
        <strain evidence="2 3">DSM 45456</strain>
    </source>
</reference>